<protein>
    <recommendedName>
        <fullName evidence="1">Cytochrome c-552/4 domain-containing protein</fullName>
    </recommendedName>
</protein>
<dbReference type="InterPro" id="IPR036280">
    <property type="entry name" value="Multihaem_cyt_sf"/>
</dbReference>
<sequence>HVVGLKYESGFVNESSDKGLRDVGCEICHGPGSRHIEAALSGNDVVGLVSPKFGCNDCHTPEHSPGYGADKDGYFKKIIHWMEPEANKNVK</sequence>
<evidence type="ECO:0000313" key="2">
    <source>
        <dbReference type="EMBL" id="KKK89547.1"/>
    </source>
</evidence>
<proteinExistence type="predicted"/>
<evidence type="ECO:0000259" key="1">
    <source>
        <dbReference type="Pfam" id="PF13435"/>
    </source>
</evidence>
<dbReference type="AlphaFoldDB" id="A0A0F8Z737"/>
<reference evidence="2" key="1">
    <citation type="journal article" date="2015" name="Nature">
        <title>Complex archaea that bridge the gap between prokaryotes and eukaryotes.</title>
        <authorList>
            <person name="Spang A."/>
            <person name="Saw J.H."/>
            <person name="Jorgensen S.L."/>
            <person name="Zaremba-Niedzwiedzka K."/>
            <person name="Martijn J."/>
            <person name="Lind A.E."/>
            <person name="van Eijk R."/>
            <person name="Schleper C."/>
            <person name="Guy L."/>
            <person name="Ettema T.J."/>
        </authorList>
    </citation>
    <scope>NUCLEOTIDE SEQUENCE</scope>
</reference>
<name>A0A0F8Z737_9ZZZZ</name>
<dbReference type="SUPFAM" id="SSF48695">
    <property type="entry name" value="Multiheme cytochromes"/>
    <property type="match status" value="1"/>
</dbReference>
<comment type="caution">
    <text evidence="2">The sequence shown here is derived from an EMBL/GenBank/DDBJ whole genome shotgun (WGS) entry which is preliminary data.</text>
</comment>
<gene>
    <name evidence="2" type="ORF">LCGC14_2731990</name>
</gene>
<organism evidence="2">
    <name type="scientific">marine sediment metagenome</name>
    <dbReference type="NCBI Taxonomy" id="412755"/>
    <lineage>
        <taxon>unclassified sequences</taxon>
        <taxon>metagenomes</taxon>
        <taxon>ecological metagenomes</taxon>
    </lineage>
</organism>
<dbReference type="Pfam" id="PF13435">
    <property type="entry name" value="Cytochrome_C554"/>
    <property type="match status" value="1"/>
</dbReference>
<feature type="domain" description="Cytochrome c-552/4" evidence="1">
    <location>
        <begin position="1"/>
        <end position="30"/>
    </location>
</feature>
<dbReference type="Gene3D" id="1.10.1130.10">
    <property type="entry name" value="Flavocytochrome C3, Chain A"/>
    <property type="match status" value="1"/>
</dbReference>
<dbReference type="InterPro" id="IPR023155">
    <property type="entry name" value="Cyt_c-552/4"/>
</dbReference>
<dbReference type="EMBL" id="LAZR01049478">
    <property type="protein sequence ID" value="KKK89547.1"/>
    <property type="molecule type" value="Genomic_DNA"/>
</dbReference>
<accession>A0A0F8Z737</accession>
<feature type="non-terminal residue" evidence="2">
    <location>
        <position position="1"/>
    </location>
</feature>